<evidence type="ECO:0000256" key="2">
    <source>
        <dbReference type="ARBA" id="ARBA00022475"/>
    </source>
</evidence>
<name>A0A7U3Q5D4_9SPHI</name>
<dbReference type="Proteomes" id="UP000594759">
    <property type="component" value="Chromosome"/>
</dbReference>
<feature type="transmembrane region" description="Helical" evidence="6">
    <location>
        <begin position="376"/>
        <end position="398"/>
    </location>
</feature>
<keyword evidence="2" id="KW-1003">Cell membrane</keyword>
<sequence length="788" mass="88862">MIGHHLLFIYRNFKRFKISFFVNLIGLSIGLICTLLIYFWIRDELNIDKFNDNDTYLYQVLRNEPLNNTVNTEEYTPGLLARALASSIPEVERAVAVVPPNISYKGALSAGRSKIFTTPQFADQGFFDVFTYQFIEGDKNSVLLHKSSISISEETGYKLFKTTKNIIGKTIAFENEYFAGQYIISGIFKSQPSASTKFDVLFSYDLFLEKRPEVKEWSNGGPSTFLILKKDADIQSVNDKITELFLTKRQNTKETLFVQRFSERYLYGSYENGVPIVGRMVYVRLFGVIALFILGIACINFMNLSTAKASRRMKEVGIKKVLGAKRGALMVQYIGESMLLTGISLFVALLATELLLPQFNSITGKSLSLHFDLKLILALFSISLLTSLAAGSYPAFYLSGFNPANALKGKLNSTKSELLIRKGLVVFQFVISIILIISVSVIYNQIKFVKNKNLGYEKDNVISFAKQGKLDKNFKSFISQLKSTPGVVNASYMYGSLAGGISSRSGGLSWEGQALDQKNTKFDYLDVDFGLIETLNLKIEQGRSFSPEFGSDTSAIVFNKAAIKTMGIKDPIGKTVNFYGNRQIIGVVDDFHFESLFEKVKPFFFKIDYENGGNILVRIKSGSEKMAIENIEKLYKEFNENLPFEYKFLDDDYQVQYTFENKIAILSRYFAGTAIIISCLGLFGLAAFMVERRSKEIAIRKTLGCSDLGVISLLSTFFVRIIFIAIFIAFPIGYLIMGNWLESFAYRISLQWWHFALAGFLSFVMAWTAIASQILIAIRINPVKYLKE</sequence>
<evidence type="ECO:0000313" key="9">
    <source>
        <dbReference type="EMBL" id="QPH38910.1"/>
    </source>
</evidence>
<feature type="transmembrane region" description="Helical" evidence="6">
    <location>
        <begin position="752"/>
        <end position="778"/>
    </location>
</feature>
<dbReference type="Pfam" id="PF12704">
    <property type="entry name" value="MacB_PCD"/>
    <property type="match status" value="1"/>
</dbReference>
<dbReference type="InterPro" id="IPR050250">
    <property type="entry name" value="Macrolide_Exporter_MacB"/>
</dbReference>
<dbReference type="RefSeq" id="WP_196098385.1">
    <property type="nucleotide sequence ID" value="NZ_CP064939.1"/>
</dbReference>
<dbReference type="Pfam" id="PF02687">
    <property type="entry name" value="FtsX"/>
    <property type="match status" value="2"/>
</dbReference>
<accession>A0A7U3Q5D4</accession>
<feature type="transmembrane region" description="Helical" evidence="6">
    <location>
        <begin position="669"/>
        <end position="690"/>
    </location>
</feature>
<evidence type="ECO:0000256" key="1">
    <source>
        <dbReference type="ARBA" id="ARBA00004651"/>
    </source>
</evidence>
<proteinExistence type="predicted"/>
<keyword evidence="4 6" id="KW-1133">Transmembrane helix</keyword>
<dbReference type="AlphaFoldDB" id="A0A7U3Q5D4"/>
<dbReference type="InterPro" id="IPR025857">
    <property type="entry name" value="MacB_PCD"/>
</dbReference>
<protein>
    <submittedName>
        <fullName evidence="9">ABC transporter permease</fullName>
    </submittedName>
</protein>
<evidence type="ECO:0000313" key="10">
    <source>
        <dbReference type="Proteomes" id="UP000594759"/>
    </source>
</evidence>
<feature type="transmembrane region" description="Helical" evidence="6">
    <location>
        <begin position="333"/>
        <end position="356"/>
    </location>
</feature>
<keyword evidence="3 6" id="KW-0812">Transmembrane</keyword>
<evidence type="ECO:0000256" key="5">
    <source>
        <dbReference type="ARBA" id="ARBA00023136"/>
    </source>
</evidence>
<feature type="domain" description="ABC3 transporter permease C-terminal" evidence="7">
    <location>
        <begin position="670"/>
        <end position="782"/>
    </location>
</feature>
<reference evidence="9 10" key="1">
    <citation type="submission" date="2020-11" db="EMBL/GenBank/DDBJ databases">
        <title>Pedobacter endophytica, an endophytic bacteria isolated form Carex pumila.</title>
        <authorList>
            <person name="Peng Y."/>
            <person name="Jiang L."/>
            <person name="Lee J."/>
        </authorList>
    </citation>
    <scope>NUCLEOTIDE SEQUENCE [LARGE SCALE GENOMIC DNA]</scope>
    <source>
        <strain evidence="9 10">JBR3-12</strain>
    </source>
</reference>
<dbReference type="EMBL" id="CP064939">
    <property type="protein sequence ID" value="QPH38910.1"/>
    <property type="molecule type" value="Genomic_DNA"/>
</dbReference>
<dbReference type="GO" id="GO:0005886">
    <property type="term" value="C:plasma membrane"/>
    <property type="evidence" value="ECO:0007669"/>
    <property type="project" value="UniProtKB-SubCell"/>
</dbReference>
<evidence type="ECO:0000256" key="6">
    <source>
        <dbReference type="SAM" id="Phobius"/>
    </source>
</evidence>
<comment type="subcellular location">
    <subcellularLocation>
        <location evidence="1">Cell membrane</location>
        <topology evidence="1">Multi-pass membrane protein</topology>
    </subcellularLocation>
</comment>
<dbReference type="PANTHER" id="PTHR30572">
    <property type="entry name" value="MEMBRANE COMPONENT OF TRANSPORTER-RELATED"/>
    <property type="match status" value="1"/>
</dbReference>
<keyword evidence="5 6" id="KW-0472">Membrane</keyword>
<feature type="transmembrane region" description="Helical" evidence="6">
    <location>
        <begin position="419"/>
        <end position="443"/>
    </location>
</feature>
<dbReference type="PANTHER" id="PTHR30572:SF18">
    <property type="entry name" value="ABC-TYPE MACROLIDE FAMILY EXPORT SYSTEM PERMEASE COMPONENT 2"/>
    <property type="match status" value="1"/>
</dbReference>
<gene>
    <name evidence="9" type="ORF">IZT61_17865</name>
</gene>
<dbReference type="GO" id="GO:0022857">
    <property type="term" value="F:transmembrane transporter activity"/>
    <property type="evidence" value="ECO:0007669"/>
    <property type="project" value="TreeGrafter"/>
</dbReference>
<evidence type="ECO:0000259" key="7">
    <source>
        <dbReference type="Pfam" id="PF02687"/>
    </source>
</evidence>
<feature type="transmembrane region" description="Helical" evidence="6">
    <location>
        <begin position="281"/>
        <end position="304"/>
    </location>
</feature>
<organism evidence="9 10">
    <name type="scientific">Pedobacter endophyticus</name>
    <dbReference type="NCBI Taxonomy" id="2789740"/>
    <lineage>
        <taxon>Bacteria</taxon>
        <taxon>Pseudomonadati</taxon>
        <taxon>Bacteroidota</taxon>
        <taxon>Sphingobacteriia</taxon>
        <taxon>Sphingobacteriales</taxon>
        <taxon>Sphingobacteriaceae</taxon>
        <taxon>Pedobacter</taxon>
    </lineage>
</organism>
<feature type="transmembrane region" description="Helical" evidence="6">
    <location>
        <begin position="20"/>
        <end position="41"/>
    </location>
</feature>
<evidence type="ECO:0000256" key="4">
    <source>
        <dbReference type="ARBA" id="ARBA00022989"/>
    </source>
</evidence>
<evidence type="ECO:0000256" key="3">
    <source>
        <dbReference type="ARBA" id="ARBA00022692"/>
    </source>
</evidence>
<feature type="transmembrane region" description="Helical" evidence="6">
    <location>
        <begin position="710"/>
        <end position="732"/>
    </location>
</feature>
<feature type="domain" description="MacB-like periplasmic core" evidence="8">
    <location>
        <begin position="21"/>
        <end position="243"/>
    </location>
</feature>
<keyword evidence="10" id="KW-1185">Reference proteome</keyword>
<feature type="domain" description="ABC3 transporter permease C-terminal" evidence="7">
    <location>
        <begin position="288"/>
        <end position="403"/>
    </location>
</feature>
<dbReference type="InterPro" id="IPR003838">
    <property type="entry name" value="ABC3_permease_C"/>
</dbReference>
<dbReference type="KEGG" id="pex:IZT61_17865"/>
<evidence type="ECO:0000259" key="8">
    <source>
        <dbReference type="Pfam" id="PF12704"/>
    </source>
</evidence>